<protein>
    <submittedName>
        <fullName evidence="2">Uncharacterized protein</fullName>
    </submittedName>
</protein>
<gene>
    <name evidence="2" type="ORF">AX774_g1323</name>
</gene>
<dbReference type="OrthoDB" id="426718at2759"/>
<sequence>MRQTRGRNKQKKEISSQYFVGYVEDDESIEAIMKKFEELDSIKAEHEHKKKKDGEPEQEAEVSLENKEEGGEEGLPEDVLLEVFKRTSAFTVKGAMMNDEDIEVLNDVELWRAEFDGDTAEFEEEDDYYNFDDNDMWDEEFGVFSKNKSKGRKLVQKGEKLGLREQILQRYKYMQIKLKDQSGRTFYVKRKVNMINPFMPTYIRIPPDPIPLSWAKTIRASKKDKIPQYSRSLTCPSVVDFDWSSFERTYHAIYMDPQLLIPGELSGNPQQKNSKMQISLLRNIPVSKLVCPGGFVFIWSEKELFPQLFELAENSWKLKYVENFCWIKKHPNNQIAKLPSRAHGELEMRHQRSPDCVFDFIKPKNDAEEPDYKPEFMYKVIETLLPNALCSESNPDPDRLLQL</sequence>
<name>A0A1R1PW14_ZANCU</name>
<evidence type="ECO:0000256" key="1">
    <source>
        <dbReference type="SAM" id="MobiDB-lite"/>
    </source>
</evidence>
<proteinExistence type="predicted"/>
<organism evidence="2 3">
    <name type="scientific">Zancudomyces culisetae</name>
    <name type="common">Gut fungus</name>
    <name type="synonym">Smittium culisetae</name>
    <dbReference type="NCBI Taxonomy" id="1213189"/>
    <lineage>
        <taxon>Eukaryota</taxon>
        <taxon>Fungi</taxon>
        <taxon>Fungi incertae sedis</taxon>
        <taxon>Zoopagomycota</taxon>
        <taxon>Kickxellomycotina</taxon>
        <taxon>Harpellomycetes</taxon>
        <taxon>Harpellales</taxon>
        <taxon>Legeriomycetaceae</taxon>
        <taxon>Zancudomyces</taxon>
    </lineage>
</organism>
<dbReference type="AlphaFoldDB" id="A0A1R1PW14"/>
<reference evidence="3" key="1">
    <citation type="submission" date="2017-01" db="EMBL/GenBank/DDBJ databases">
        <authorList>
            <person name="Wang Y."/>
            <person name="White M."/>
            <person name="Kvist S."/>
            <person name="Moncalvo J.-M."/>
        </authorList>
    </citation>
    <scope>NUCLEOTIDE SEQUENCE [LARGE SCALE GENOMIC DNA]</scope>
    <source>
        <strain evidence="3">COL-18-3</strain>
    </source>
</reference>
<evidence type="ECO:0000313" key="2">
    <source>
        <dbReference type="EMBL" id="OMH85138.1"/>
    </source>
</evidence>
<feature type="compositionally biased region" description="Basic and acidic residues" evidence="1">
    <location>
        <begin position="45"/>
        <end position="55"/>
    </location>
</feature>
<accession>A0A1R1PW14</accession>
<keyword evidence="3" id="KW-1185">Reference proteome</keyword>
<dbReference type="EMBL" id="LSSK01000109">
    <property type="protein sequence ID" value="OMH85138.1"/>
    <property type="molecule type" value="Genomic_DNA"/>
</dbReference>
<feature type="region of interest" description="Disordered" evidence="1">
    <location>
        <begin position="45"/>
        <end position="73"/>
    </location>
</feature>
<comment type="caution">
    <text evidence="2">The sequence shown here is derived from an EMBL/GenBank/DDBJ whole genome shotgun (WGS) entry which is preliminary data.</text>
</comment>
<evidence type="ECO:0000313" key="3">
    <source>
        <dbReference type="Proteomes" id="UP000188320"/>
    </source>
</evidence>
<dbReference type="Proteomes" id="UP000188320">
    <property type="component" value="Unassembled WGS sequence"/>
</dbReference>